<dbReference type="SUPFAM" id="SSF53335">
    <property type="entry name" value="S-adenosyl-L-methionine-dependent methyltransferases"/>
    <property type="match status" value="1"/>
</dbReference>
<comment type="caution">
    <text evidence="2">The sequence shown here is derived from an EMBL/GenBank/DDBJ whole genome shotgun (WGS) entry which is preliminary data.</text>
</comment>
<name>A0A1G1VSZ8_9BACT</name>
<dbReference type="GO" id="GO:0008757">
    <property type="term" value="F:S-adenosylmethionine-dependent methyltransferase activity"/>
    <property type="evidence" value="ECO:0007669"/>
    <property type="project" value="InterPro"/>
</dbReference>
<accession>A0A1G1VSZ8</accession>
<sequence>MFSYVSPRLSWLRKNVRGKIILDIGFVGAYETPSAHLAVRQENPGSTVVGIDIVRKKVLHYEIPGSIVGSGFLLPIKPNAVDTVVLGEILEHVSNWNDLLEESVRVLRKNGALIVTTPNPFGVFRFLRYWLLAPNPQNAKNLKSYFGASDHMHFIEPLSLLRALTKLNLKPAVITTTNLSVPYIPKLFKDPDWSFWPLTRLGTYTCIKAVKR</sequence>
<protein>
    <recommendedName>
        <fullName evidence="1">Methyltransferase type 11 domain-containing protein</fullName>
    </recommendedName>
</protein>
<organism evidence="2 3">
    <name type="scientific">Candidatus Chisholmbacteria bacterium RIFCSPHIGHO2_01_FULL_52_32</name>
    <dbReference type="NCBI Taxonomy" id="1797591"/>
    <lineage>
        <taxon>Bacteria</taxon>
        <taxon>Candidatus Chisholmiibacteriota</taxon>
    </lineage>
</organism>
<dbReference type="EMBL" id="MHCJ01000003">
    <property type="protein sequence ID" value="OGY18519.1"/>
    <property type="molecule type" value="Genomic_DNA"/>
</dbReference>
<dbReference type="AlphaFoldDB" id="A0A1G1VSZ8"/>
<dbReference type="Pfam" id="PF08241">
    <property type="entry name" value="Methyltransf_11"/>
    <property type="match status" value="1"/>
</dbReference>
<dbReference type="InterPro" id="IPR029063">
    <property type="entry name" value="SAM-dependent_MTases_sf"/>
</dbReference>
<evidence type="ECO:0000313" key="3">
    <source>
        <dbReference type="Proteomes" id="UP000179233"/>
    </source>
</evidence>
<dbReference type="Proteomes" id="UP000179233">
    <property type="component" value="Unassembled WGS sequence"/>
</dbReference>
<dbReference type="Gene3D" id="3.40.50.150">
    <property type="entry name" value="Vaccinia Virus protein VP39"/>
    <property type="match status" value="1"/>
</dbReference>
<dbReference type="InterPro" id="IPR013216">
    <property type="entry name" value="Methyltransf_11"/>
</dbReference>
<proteinExistence type="predicted"/>
<gene>
    <name evidence="2" type="ORF">A2786_03410</name>
</gene>
<reference evidence="2 3" key="1">
    <citation type="journal article" date="2016" name="Nat. Commun.">
        <title>Thousands of microbial genomes shed light on interconnected biogeochemical processes in an aquifer system.</title>
        <authorList>
            <person name="Anantharaman K."/>
            <person name="Brown C.T."/>
            <person name="Hug L.A."/>
            <person name="Sharon I."/>
            <person name="Castelle C.J."/>
            <person name="Probst A.J."/>
            <person name="Thomas B.C."/>
            <person name="Singh A."/>
            <person name="Wilkins M.J."/>
            <person name="Karaoz U."/>
            <person name="Brodie E.L."/>
            <person name="Williams K.H."/>
            <person name="Hubbard S.S."/>
            <person name="Banfield J.F."/>
        </authorList>
    </citation>
    <scope>NUCLEOTIDE SEQUENCE [LARGE SCALE GENOMIC DNA]</scope>
</reference>
<evidence type="ECO:0000259" key="1">
    <source>
        <dbReference type="Pfam" id="PF08241"/>
    </source>
</evidence>
<feature type="domain" description="Methyltransferase type 11" evidence="1">
    <location>
        <begin position="43"/>
        <end position="115"/>
    </location>
</feature>
<evidence type="ECO:0000313" key="2">
    <source>
        <dbReference type="EMBL" id="OGY18519.1"/>
    </source>
</evidence>